<proteinExistence type="predicted"/>
<keyword evidence="2" id="KW-1185">Reference proteome</keyword>
<protein>
    <submittedName>
        <fullName evidence="1">Uncharacterized protein</fullName>
    </submittedName>
</protein>
<evidence type="ECO:0000313" key="2">
    <source>
        <dbReference type="Proteomes" id="UP000465240"/>
    </source>
</evidence>
<comment type="caution">
    <text evidence="1">The sequence shown here is derived from an EMBL/GenBank/DDBJ whole genome shotgun (WGS) entry which is preliminary data.</text>
</comment>
<organism evidence="1 2">
    <name type="scientific">Mycobacterium paragordonae</name>
    <dbReference type="NCBI Taxonomy" id="1389713"/>
    <lineage>
        <taxon>Bacteria</taxon>
        <taxon>Bacillati</taxon>
        <taxon>Actinomycetota</taxon>
        <taxon>Actinomycetes</taxon>
        <taxon>Mycobacteriales</taxon>
        <taxon>Mycobacteriaceae</taxon>
        <taxon>Mycobacterium</taxon>
    </lineage>
</organism>
<geneLocation type="plasmid" evidence="1">
    <name>pJCM18565</name>
</geneLocation>
<reference evidence="1 2" key="1">
    <citation type="journal article" date="2019" name="Emerg. Microbes Infect.">
        <title>Comprehensive subspecies identification of 175 nontuberculous mycobacteria species based on 7547 genomic profiles.</title>
        <authorList>
            <person name="Matsumoto Y."/>
            <person name="Kinjo T."/>
            <person name="Motooka D."/>
            <person name="Nabeya D."/>
            <person name="Jung N."/>
            <person name="Uechi K."/>
            <person name="Horii T."/>
            <person name="Iida T."/>
            <person name="Fujita J."/>
            <person name="Nakamura S."/>
        </authorList>
    </citation>
    <scope>NUCLEOTIDE SEQUENCE [LARGE SCALE GENOMIC DNA]</scope>
    <source>
        <strain evidence="1 2">JCM 18565</strain>
    </source>
</reference>
<name>A0ABQ1CEI7_9MYCO</name>
<accession>A0ABQ1CEI7</accession>
<evidence type="ECO:0000313" key="1">
    <source>
        <dbReference type="EMBL" id="GFG82888.1"/>
    </source>
</evidence>
<gene>
    <name evidence="1" type="ORF">MPRG_61640</name>
</gene>
<dbReference type="Proteomes" id="UP000465240">
    <property type="component" value="Unassembled WGS sequence"/>
</dbReference>
<keyword evidence="1" id="KW-0614">Plasmid</keyword>
<dbReference type="EMBL" id="BLKX01000002">
    <property type="protein sequence ID" value="GFG82888.1"/>
    <property type="molecule type" value="Genomic_DNA"/>
</dbReference>
<sequence length="51" mass="5408">MGSRFPTGQLFTLRMGKVQDYHARCSGVAATDNEIGSEFVNVAAGFPGCGR</sequence>